<dbReference type="AlphaFoldDB" id="A0A1M5TA48"/>
<reference evidence="1 2" key="1">
    <citation type="submission" date="2016-11" db="EMBL/GenBank/DDBJ databases">
        <authorList>
            <person name="Jaros S."/>
            <person name="Januszkiewicz K."/>
            <person name="Wedrychowicz H."/>
        </authorList>
    </citation>
    <scope>NUCLEOTIDE SEQUENCE [LARGE SCALE GENOMIC DNA]</scope>
    <source>
        <strain evidence="1 2">GAS138</strain>
    </source>
</reference>
<proteinExistence type="predicted"/>
<accession>A0A1M5TA48</accession>
<evidence type="ECO:0000313" key="1">
    <source>
        <dbReference type="EMBL" id="SHH47558.1"/>
    </source>
</evidence>
<dbReference type="Proteomes" id="UP000189796">
    <property type="component" value="Chromosome I"/>
</dbReference>
<sequence length="107" mass="11417">MEAPDQSLPDFAAAADVAVEVTVGQPFAVRETQRLYRLKAARFLAVVAADTEDDARAIAAREDALGGDWCKPEFASAEFEDTGEVHVFGDVVISAYAAAPAKRSKES</sequence>
<name>A0A1M5TA48_9BRAD</name>
<gene>
    <name evidence="1" type="ORF">SAMN05443248_4923</name>
</gene>
<evidence type="ECO:0000313" key="2">
    <source>
        <dbReference type="Proteomes" id="UP000189796"/>
    </source>
</evidence>
<dbReference type="EMBL" id="LT670817">
    <property type="protein sequence ID" value="SHH47558.1"/>
    <property type="molecule type" value="Genomic_DNA"/>
</dbReference>
<organism evidence="1 2">
    <name type="scientific">Bradyrhizobium erythrophlei</name>
    <dbReference type="NCBI Taxonomy" id="1437360"/>
    <lineage>
        <taxon>Bacteria</taxon>
        <taxon>Pseudomonadati</taxon>
        <taxon>Pseudomonadota</taxon>
        <taxon>Alphaproteobacteria</taxon>
        <taxon>Hyphomicrobiales</taxon>
        <taxon>Nitrobacteraceae</taxon>
        <taxon>Bradyrhizobium</taxon>
    </lineage>
</organism>
<protein>
    <submittedName>
        <fullName evidence="1">Uncharacterized protein</fullName>
    </submittedName>
</protein>